<feature type="transmembrane region" description="Helical" evidence="6">
    <location>
        <begin position="53"/>
        <end position="75"/>
    </location>
</feature>
<dbReference type="PANTHER" id="PTHR42709:SF6">
    <property type="entry name" value="UNDECAPRENYL PHOSPHATE TRANSPORTER A"/>
    <property type="match status" value="1"/>
</dbReference>
<evidence type="ECO:0000256" key="4">
    <source>
        <dbReference type="ARBA" id="ARBA00022989"/>
    </source>
</evidence>
<keyword evidence="9" id="KW-1185">Reference proteome</keyword>
<dbReference type="InterPro" id="IPR032816">
    <property type="entry name" value="VTT_dom"/>
</dbReference>
<dbReference type="InterPro" id="IPR051311">
    <property type="entry name" value="DedA_domain"/>
</dbReference>
<evidence type="ECO:0000256" key="1">
    <source>
        <dbReference type="ARBA" id="ARBA00004651"/>
    </source>
</evidence>
<dbReference type="EMBL" id="JAHWQX010000003">
    <property type="protein sequence ID" value="MBW3098081.1"/>
    <property type="molecule type" value="Genomic_DNA"/>
</dbReference>
<evidence type="ECO:0000256" key="3">
    <source>
        <dbReference type="ARBA" id="ARBA00022692"/>
    </source>
</evidence>
<keyword evidence="5 6" id="KW-0472">Membrane</keyword>
<evidence type="ECO:0000259" key="7">
    <source>
        <dbReference type="Pfam" id="PF09335"/>
    </source>
</evidence>
<proteinExistence type="predicted"/>
<organism evidence="8 9">
    <name type="scientific">Pseudohoeflea coraliihabitans</name>
    <dbReference type="NCBI Taxonomy" id="2860393"/>
    <lineage>
        <taxon>Bacteria</taxon>
        <taxon>Pseudomonadati</taxon>
        <taxon>Pseudomonadota</taxon>
        <taxon>Alphaproteobacteria</taxon>
        <taxon>Hyphomicrobiales</taxon>
        <taxon>Rhizobiaceae</taxon>
        <taxon>Pseudohoeflea</taxon>
    </lineage>
</organism>
<evidence type="ECO:0000256" key="6">
    <source>
        <dbReference type="SAM" id="Phobius"/>
    </source>
</evidence>
<comment type="subcellular location">
    <subcellularLocation>
        <location evidence="1">Cell membrane</location>
        <topology evidence="1">Multi-pass membrane protein</topology>
    </subcellularLocation>
</comment>
<keyword evidence="4 6" id="KW-1133">Transmembrane helix</keyword>
<comment type="caution">
    <text evidence="8">The sequence shown here is derived from an EMBL/GenBank/DDBJ whole genome shotgun (WGS) entry which is preliminary data.</text>
</comment>
<dbReference type="PANTHER" id="PTHR42709">
    <property type="entry name" value="ALKALINE PHOSPHATASE LIKE PROTEIN"/>
    <property type="match status" value="1"/>
</dbReference>
<gene>
    <name evidence="8" type="ORF">KY465_12385</name>
</gene>
<name>A0ABS6WQ52_9HYPH</name>
<keyword evidence="2" id="KW-1003">Cell membrane</keyword>
<dbReference type="Proteomes" id="UP001430804">
    <property type="component" value="Unassembled WGS sequence"/>
</dbReference>
<dbReference type="RefSeq" id="WP_219202018.1">
    <property type="nucleotide sequence ID" value="NZ_JAHWQX010000003.1"/>
</dbReference>
<evidence type="ECO:0000313" key="8">
    <source>
        <dbReference type="EMBL" id="MBW3098081.1"/>
    </source>
</evidence>
<reference evidence="8" key="1">
    <citation type="submission" date="2021-07" db="EMBL/GenBank/DDBJ databases">
        <title>Pseudohoeflea marina sp. nov. a polyhydroxyalcanoate-producing bacterium.</title>
        <authorList>
            <person name="Zheng W."/>
            <person name="Yu S."/>
            <person name="Huang Y."/>
        </authorList>
    </citation>
    <scope>NUCLEOTIDE SEQUENCE</scope>
    <source>
        <strain evidence="8">DP4N28-3</strain>
    </source>
</reference>
<keyword evidence="3 6" id="KW-0812">Transmembrane</keyword>
<sequence length="203" mass="21802">MIDAALPLFEYYGLPAAALLLALGQFGVPLPTSFVLLMAGALAAQGDTSLLTALIWCVAACVAGDQAGYAVGRLLSSRLAGTSTRWSRRIHAAMRRARPSLDRWGWLSVFLSRWLFTPLGPPINVAAGAASMTWPVFTLWDVAGELLWVSLYLGLGHVFSSNIATLAEALGNASLALLFLAIASITGWQLYRTHGQHKPPQPW</sequence>
<evidence type="ECO:0000313" key="9">
    <source>
        <dbReference type="Proteomes" id="UP001430804"/>
    </source>
</evidence>
<accession>A0ABS6WQ52</accession>
<protein>
    <submittedName>
        <fullName evidence="8">DedA family protein</fullName>
    </submittedName>
</protein>
<evidence type="ECO:0000256" key="2">
    <source>
        <dbReference type="ARBA" id="ARBA00022475"/>
    </source>
</evidence>
<dbReference type="Pfam" id="PF09335">
    <property type="entry name" value="VTT_dom"/>
    <property type="match status" value="1"/>
</dbReference>
<feature type="transmembrane region" description="Helical" evidence="6">
    <location>
        <begin position="173"/>
        <end position="191"/>
    </location>
</feature>
<feature type="domain" description="VTT" evidence="7">
    <location>
        <begin position="30"/>
        <end position="157"/>
    </location>
</feature>
<evidence type="ECO:0000256" key="5">
    <source>
        <dbReference type="ARBA" id="ARBA00023136"/>
    </source>
</evidence>